<evidence type="ECO:0000313" key="2">
    <source>
        <dbReference type="EMBL" id="MDM0046624.1"/>
    </source>
</evidence>
<comment type="caution">
    <text evidence="2">The sequence shown here is derived from an EMBL/GenBank/DDBJ whole genome shotgun (WGS) entry which is preliminary data.</text>
</comment>
<reference evidence="2" key="1">
    <citation type="submission" date="2023-06" db="EMBL/GenBank/DDBJ databases">
        <authorList>
            <person name="Jiang Y."/>
            <person name="Liu Q."/>
        </authorList>
    </citation>
    <scope>NUCLEOTIDE SEQUENCE</scope>
    <source>
        <strain evidence="2">CGMCC 1.12089</strain>
    </source>
</reference>
<feature type="chain" id="PRO_5045646971" evidence="1">
    <location>
        <begin position="26"/>
        <end position="274"/>
    </location>
</feature>
<gene>
    <name evidence="2" type="ORF">QTH91_19195</name>
</gene>
<sequence>MHRKPVLAGVSIAAAAFFAPQFAAAQTAAAPEVSPLTANVTLTSLYKYRGQDQDILKDGGSNFKTSAFKPAIQGGFDYAHESGFYFGNWNSSVNWLDGNSIESDLYGGYKFKAGVLDFDVGVLGYLYAGNTAGNTVELYGAMGYTSEAVGTFTFKYSHTVSDDYFNYAGNSGGSGLKGTNTGYFNLAYTKEIVPKLTLKVAGGYTHMSSDIRSLGYKSYWDYSVGASYDFGAGLSLAGMVQGATEGSSYEVTGDNGETLNPNKARFVVALTKTF</sequence>
<organism evidence="2 3">
    <name type="scientific">Variovorax dokdonensis</name>
    <dbReference type="NCBI Taxonomy" id="344883"/>
    <lineage>
        <taxon>Bacteria</taxon>
        <taxon>Pseudomonadati</taxon>
        <taxon>Pseudomonadota</taxon>
        <taxon>Betaproteobacteria</taxon>
        <taxon>Burkholderiales</taxon>
        <taxon>Comamonadaceae</taxon>
        <taxon>Variovorax</taxon>
    </lineage>
</organism>
<evidence type="ECO:0000256" key="1">
    <source>
        <dbReference type="SAM" id="SignalP"/>
    </source>
</evidence>
<feature type="signal peptide" evidence="1">
    <location>
        <begin position="1"/>
        <end position="25"/>
    </location>
</feature>
<dbReference type="InterPro" id="IPR010239">
    <property type="entry name" value="CHP02001"/>
</dbReference>
<accession>A0ABT7NF95</accession>
<dbReference type="Pfam" id="PF09694">
    <property type="entry name" value="Gcw_chp"/>
    <property type="match status" value="1"/>
</dbReference>
<evidence type="ECO:0000313" key="3">
    <source>
        <dbReference type="Proteomes" id="UP001174908"/>
    </source>
</evidence>
<dbReference type="EMBL" id="JASZYV010000004">
    <property type="protein sequence ID" value="MDM0046624.1"/>
    <property type="molecule type" value="Genomic_DNA"/>
</dbReference>
<name>A0ABT7NF95_9BURK</name>
<dbReference type="Proteomes" id="UP001174908">
    <property type="component" value="Unassembled WGS sequence"/>
</dbReference>
<protein>
    <submittedName>
        <fullName evidence="2">TorF family putative porin</fullName>
    </submittedName>
</protein>
<dbReference type="NCBIfam" id="TIGR02001">
    <property type="entry name" value="gcw_chp"/>
    <property type="match status" value="1"/>
</dbReference>
<keyword evidence="3" id="KW-1185">Reference proteome</keyword>
<keyword evidence="1" id="KW-0732">Signal</keyword>
<proteinExistence type="predicted"/>